<reference evidence="14 15" key="1">
    <citation type="journal article" date="2024" name="Plant J.">
        <title>Genome sequences and population genomics reveal climatic adaptation and genomic divergence between two closely related sweetgum species.</title>
        <authorList>
            <person name="Xu W.Q."/>
            <person name="Ren C.Q."/>
            <person name="Zhang X.Y."/>
            <person name="Comes H.P."/>
            <person name="Liu X.H."/>
            <person name="Li Y.G."/>
            <person name="Kettle C.J."/>
            <person name="Jalonen R."/>
            <person name="Gaisberger H."/>
            <person name="Ma Y.Z."/>
            <person name="Qiu Y.X."/>
        </authorList>
    </citation>
    <scope>NUCLEOTIDE SEQUENCE [LARGE SCALE GENOMIC DNA]</scope>
    <source>
        <strain evidence="14">Hangzhou</strain>
    </source>
</reference>
<dbReference type="GO" id="GO:0004672">
    <property type="term" value="F:protein kinase activity"/>
    <property type="evidence" value="ECO:0007669"/>
    <property type="project" value="InterPro"/>
</dbReference>
<evidence type="ECO:0000256" key="11">
    <source>
        <dbReference type="ARBA" id="ARBA00023180"/>
    </source>
</evidence>
<evidence type="ECO:0000256" key="6">
    <source>
        <dbReference type="ARBA" id="ARBA00022729"/>
    </source>
</evidence>
<keyword evidence="6" id="KW-0732">Signal</keyword>
<dbReference type="GO" id="GO:0005886">
    <property type="term" value="C:plasma membrane"/>
    <property type="evidence" value="ECO:0007669"/>
    <property type="project" value="UniProtKB-SubCell"/>
</dbReference>
<feature type="domain" description="Protein kinase" evidence="13">
    <location>
        <begin position="85"/>
        <end position="385"/>
    </location>
</feature>
<dbReference type="AlphaFoldDB" id="A0AAP0X699"/>
<dbReference type="Pfam" id="PF13855">
    <property type="entry name" value="LRR_8"/>
    <property type="match status" value="1"/>
</dbReference>
<keyword evidence="7" id="KW-0677">Repeat</keyword>
<evidence type="ECO:0000313" key="14">
    <source>
        <dbReference type="EMBL" id="KAK9292766.1"/>
    </source>
</evidence>
<protein>
    <recommendedName>
        <fullName evidence="13">Protein kinase domain-containing protein</fullName>
    </recommendedName>
</protein>
<comment type="subcellular location">
    <subcellularLocation>
        <location evidence="1">Cell membrane</location>
        <topology evidence="1">Single-pass type I membrane protein</topology>
    </subcellularLocation>
</comment>
<dbReference type="Gene3D" id="1.10.510.10">
    <property type="entry name" value="Transferase(Phosphotransferase) domain 1"/>
    <property type="match status" value="1"/>
</dbReference>
<dbReference type="Pfam" id="PF00069">
    <property type="entry name" value="Pkinase"/>
    <property type="match status" value="1"/>
</dbReference>
<dbReference type="Proteomes" id="UP001415857">
    <property type="component" value="Unassembled WGS sequence"/>
</dbReference>
<feature type="compositionally biased region" description="Basic residues" evidence="12">
    <location>
        <begin position="83"/>
        <end position="92"/>
    </location>
</feature>
<keyword evidence="15" id="KW-1185">Reference proteome</keyword>
<keyword evidence="5" id="KW-0812">Transmembrane</keyword>
<comment type="caution">
    <text evidence="14">The sequence shown here is derived from an EMBL/GenBank/DDBJ whole genome shotgun (WGS) entry which is preliminary data.</text>
</comment>
<evidence type="ECO:0000313" key="15">
    <source>
        <dbReference type="Proteomes" id="UP001415857"/>
    </source>
</evidence>
<dbReference type="InterPro" id="IPR008266">
    <property type="entry name" value="Tyr_kinase_AS"/>
</dbReference>
<evidence type="ECO:0000256" key="3">
    <source>
        <dbReference type="ARBA" id="ARBA00022475"/>
    </source>
</evidence>
<dbReference type="Pfam" id="PF00560">
    <property type="entry name" value="LRR_1"/>
    <property type="match status" value="1"/>
</dbReference>
<evidence type="ECO:0000256" key="8">
    <source>
        <dbReference type="ARBA" id="ARBA00022989"/>
    </source>
</evidence>
<evidence type="ECO:0000256" key="12">
    <source>
        <dbReference type="SAM" id="MobiDB-lite"/>
    </source>
</evidence>
<keyword evidence="4" id="KW-0433">Leucine-rich repeat</keyword>
<evidence type="ECO:0000256" key="4">
    <source>
        <dbReference type="ARBA" id="ARBA00022614"/>
    </source>
</evidence>
<dbReference type="PROSITE" id="PS00109">
    <property type="entry name" value="PROTEIN_KINASE_TYR"/>
    <property type="match status" value="1"/>
</dbReference>
<feature type="region of interest" description="Disordered" evidence="12">
    <location>
        <begin position="75"/>
        <end position="110"/>
    </location>
</feature>
<dbReference type="EMBL" id="JBBPBK010000001">
    <property type="protein sequence ID" value="KAK9292766.1"/>
    <property type="molecule type" value="Genomic_DNA"/>
</dbReference>
<dbReference type="SMART" id="SM00369">
    <property type="entry name" value="LRR_TYP"/>
    <property type="match status" value="4"/>
</dbReference>
<sequence>MAESFNGWLRDLRGRPVLTMLESIRSKLMGRICTRYEKGCLWNTLITPNICKRLNALVHETGRMALTYAGQDEYETPLEGRGHGRGTSRARGRGSSQPLPQGRRLIRGSGSSSQWDRIRYNSMDAIGSWLRKWNYKDHKEQQWAVEYHTAVGDDSVQFDGCHRVLAQEVELQGTLCTKLETPIDIGIAWRYFRQLMDGLSHIHREGIVHRDIARTNVFLDAKDTIKIGDFGLATSSINATPPLHQTPYTLEQESLYQVLESINSAIDWRTIFPDDLCDSPPHGVVCDFFPDSDGDSTPQITELSFGYVSDFSPNPPCSSNSTFSPSLSSLPYLRKLFFYKCFTVTQVSLPGYLSKLGSSLEEFVFVENPSLVGDVSGILRNFTRLRRVVLSGTGLYGKIPYGIGDLVELEQITMTGNRLYGEVPFSIGTLKKLKVLDLSYNGFSGKIPESLGKLSGLLKLDLSANRFSGKIPENFYGLQSLEFLDLSYNRFANFGVPLFLAELPNLKEVYLSGNKLGGQIPEIWEKMGGILGIGFSGLGLVGNIPSSMGVFLGRLCYLGLDDNHLEGMVPEELGLLESVNEVNLENNMLSGKVPFSAKFASRIGGKLKLGGNSDLCVDIGLVHAVNGSGLRDLKHSRDRKLIAHNRRASMNDFDWFKLMLAKIKERQGVRECGVGGMWEARWCVSLGNGGVLAMDMWRVQRRHKMEMVSSLEKNNGIPLLLCP</sequence>
<dbReference type="InterPro" id="IPR001611">
    <property type="entry name" value="Leu-rich_rpt"/>
</dbReference>
<keyword evidence="10" id="KW-0675">Receptor</keyword>
<proteinExistence type="inferred from homology"/>
<dbReference type="InterPro" id="IPR000719">
    <property type="entry name" value="Prot_kinase_dom"/>
</dbReference>
<dbReference type="InterPro" id="IPR032675">
    <property type="entry name" value="LRR_dom_sf"/>
</dbReference>
<dbReference type="SUPFAM" id="SSF52058">
    <property type="entry name" value="L domain-like"/>
    <property type="match status" value="1"/>
</dbReference>
<dbReference type="Gene3D" id="3.80.10.10">
    <property type="entry name" value="Ribonuclease Inhibitor"/>
    <property type="match status" value="1"/>
</dbReference>
<name>A0AAP0X699_LIQFO</name>
<dbReference type="FunFam" id="3.80.10.10:FF:000299">
    <property type="entry name" value="Piriformospora indica-insensitive protein 2"/>
    <property type="match status" value="1"/>
</dbReference>
<gene>
    <name evidence="14" type="ORF">L1049_020746</name>
</gene>
<evidence type="ECO:0000259" key="13">
    <source>
        <dbReference type="PROSITE" id="PS50011"/>
    </source>
</evidence>
<keyword evidence="11" id="KW-0325">Glycoprotein</keyword>
<dbReference type="SUPFAM" id="SSF56112">
    <property type="entry name" value="Protein kinase-like (PK-like)"/>
    <property type="match status" value="1"/>
</dbReference>
<dbReference type="PROSITE" id="PS50011">
    <property type="entry name" value="PROTEIN_KINASE_DOM"/>
    <property type="match status" value="1"/>
</dbReference>
<evidence type="ECO:0000256" key="10">
    <source>
        <dbReference type="ARBA" id="ARBA00023170"/>
    </source>
</evidence>
<dbReference type="Gene3D" id="6.10.250.2270">
    <property type="match status" value="1"/>
</dbReference>
<dbReference type="GO" id="GO:0005524">
    <property type="term" value="F:ATP binding"/>
    <property type="evidence" value="ECO:0007669"/>
    <property type="project" value="InterPro"/>
</dbReference>
<evidence type="ECO:0000256" key="1">
    <source>
        <dbReference type="ARBA" id="ARBA00004251"/>
    </source>
</evidence>
<keyword evidence="9" id="KW-0472">Membrane</keyword>
<accession>A0AAP0X699</accession>
<keyword evidence="8" id="KW-1133">Transmembrane helix</keyword>
<dbReference type="PANTHER" id="PTHR48052">
    <property type="entry name" value="UNNAMED PRODUCT"/>
    <property type="match status" value="1"/>
</dbReference>
<comment type="similarity">
    <text evidence="2">Belongs to the RLP family.</text>
</comment>
<evidence type="ECO:0000256" key="2">
    <source>
        <dbReference type="ARBA" id="ARBA00009592"/>
    </source>
</evidence>
<dbReference type="InterPro" id="IPR003591">
    <property type="entry name" value="Leu-rich_rpt_typical-subtyp"/>
</dbReference>
<evidence type="ECO:0000256" key="7">
    <source>
        <dbReference type="ARBA" id="ARBA00022737"/>
    </source>
</evidence>
<evidence type="ECO:0000256" key="5">
    <source>
        <dbReference type="ARBA" id="ARBA00022692"/>
    </source>
</evidence>
<organism evidence="14 15">
    <name type="scientific">Liquidambar formosana</name>
    <name type="common">Formosan gum</name>
    <dbReference type="NCBI Taxonomy" id="63359"/>
    <lineage>
        <taxon>Eukaryota</taxon>
        <taxon>Viridiplantae</taxon>
        <taxon>Streptophyta</taxon>
        <taxon>Embryophyta</taxon>
        <taxon>Tracheophyta</taxon>
        <taxon>Spermatophyta</taxon>
        <taxon>Magnoliopsida</taxon>
        <taxon>eudicotyledons</taxon>
        <taxon>Gunneridae</taxon>
        <taxon>Pentapetalae</taxon>
        <taxon>Saxifragales</taxon>
        <taxon>Altingiaceae</taxon>
        <taxon>Liquidambar</taxon>
    </lineage>
</organism>
<dbReference type="InterPro" id="IPR011009">
    <property type="entry name" value="Kinase-like_dom_sf"/>
</dbReference>
<dbReference type="PANTHER" id="PTHR48052:SF8">
    <property type="entry name" value="LRR RECEPTOR-LIKE SERINE_THREONINE-PROTEIN KINASE FLS2"/>
    <property type="match status" value="1"/>
</dbReference>
<dbReference type="SMART" id="SM00220">
    <property type="entry name" value="S_TKc"/>
    <property type="match status" value="1"/>
</dbReference>
<keyword evidence="3" id="KW-1003">Cell membrane</keyword>
<evidence type="ECO:0000256" key="9">
    <source>
        <dbReference type="ARBA" id="ARBA00023136"/>
    </source>
</evidence>